<dbReference type="GO" id="GO:0050308">
    <property type="term" value="F:sugar-phosphatase activity"/>
    <property type="evidence" value="ECO:0007669"/>
    <property type="project" value="TreeGrafter"/>
</dbReference>
<dbReference type="InterPro" id="IPR023214">
    <property type="entry name" value="HAD_sf"/>
</dbReference>
<dbReference type="CDD" id="cd07505">
    <property type="entry name" value="HAD_BPGM-like"/>
    <property type="match status" value="1"/>
</dbReference>
<dbReference type="NCBIfam" id="TIGR01549">
    <property type="entry name" value="HAD-SF-IA-v1"/>
    <property type="match status" value="1"/>
</dbReference>
<dbReference type="PRINTS" id="PR00413">
    <property type="entry name" value="HADHALOGNASE"/>
</dbReference>
<keyword evidence="2" id="KW-1185">Reference proteome</keyword>
<dbReference type="InterPro" id="IPR041492">
    <property type="entry name" value="HAD_2"/>
</dbReference>
<dbReference type="NCBIfam" id="TIGR01509">
    <property type="entry name" value="HAD-SF-IA-v3"/>
    <property type="match status" value="1"/>
</dbReference>
<dbReference type="Gene3D" id="3.40.50.1000">
    <property type="entry name" value="HAD superfamily/HAD-like"/>
    <property type="match status" value="1"/>
</dbReference>
<reference evidence="1" key="1">
    <citation type="journal article" date="2020" name="Int. J. Syst. Evol. Microbiol.">
        <title>Aquipluma nitroreducens gen. nov. sp. nov., a novel facultatively anaerobic bacterium isolated from a freshwater lake.</title>
        <authorList>
            <person name="Watanabe M."/>
            <person name="Kojima H."/>
            <person name="Fukui M."/>
        </authorList>
    </citation>
    <scope>NUCLEOTIDE SEQUENCE</scope>
    <source>
        <strain evidence="1">MeG22</strain>
    </source>
</reference>
<dbReference type="PANTHER" id="PTHR43481">
    <property type="entry name" value="FRUCTOSE-1-PHOSPHATE PHOSPHATASE"/>
    <property type="match status" value="1"/>
</dbReference>
<dbReference type="SFLD" id="SFLDS00003">
    <property type="entry name" value="Haloacid_Dehalogenase"/>
    <property type="match status" value="1"/>
</dbReference>
<accession>A0A5K7S5D6</accession>
<dbReference type="Gene3D" id="1.10.150.240">
    <property type="entry name" value="Putative phosphatase, domain 2"/>
    <property type="match status" value="1"/>
</dbReference>
<dbReference type="InterPro" id="IPR036412">
    <property type="entry name" value="HAD-like_sf"/>
</dbReference>
<evidence type="ECO:0000313" key="2">
    <source>
        <dbReference type="Proteomes" id="UP001193389"/>
    </source>
</evidence>
<dbReference type="SFLD" id="SFLDG01129">
    <property type="entry name" value="C1.5:_HAD__Beta-PGM__Phosphata"/>
    <property type="match status" value="1"/>
</dbReference>
<dbReference type="KEGG" id="anf:AQPE_0912"/>
<protein>
    <submittedName>
        <fullName evidence="1">Phosphatase YqaB</fullName>
    </submittedName>
</protein>
<dbReference type="Proteomes" id="UP001193389">
    <property type="component" value="Chromosome"/>
</dbReference>
<evidence type="ECO:0000313" key="1">
    <source>
        <dbReference type="EMBL" id="BBE16768.1"/>
    </source>
</evidence>
<organism evidence="1 2">
    <name type="scientific">Aquipluma nitroreducens</name>
    <dbReference type="NCBI Taxonomy" id="2010828"/>
    <lineage>
        <taxon>Bacteria</taxon>
        <taxon>Pseudomonadati</taxon>
        <taxon>Bacteroidota</taxon>
        <taxon>Bacteroidia</taxon>
        <taxon>Marinilabiliales</taxon>
        <taxon>Prolixibacteraceae</taxon>
        <taxon>Aquipluma</taxon>
    </lineage>
</organism>
<dbReference type="PANTHER" id="PTHR43481:SF4">
    <property type="entry name" value="GLYCEROL-1-PHOSPHATE PHOSPHOHYDROLASE 1-RELATED"/>
    <property type="match status" value="1"/>
</dbReference>
<dbReference type="EMBL" id="AP018694">
    <property type="protein sequence ID" value="BBE16768.1"/>
    <property type="molecule type" value="Genomic_DNA"/>
</dbReference>
<dbReference type="SUPFAM" id="SSF56784">
    <property type="entry name" value="HAD-like"/>
    <property type="match status" value="1"/>
</dbReference>
<dbReference type="AlphaFoldDB" id="A0A5K7S5D6"/>
<gene>
    <name evidence="1" type="ORF">AQPE_0912</name>
</gene>
<sequence>MELKIHPNAKALIFDLDGTLSDSLPVHIASWNAVCEKLNCTFDERILVEMTGAPTLSFAERIKREQNLEITAEELVVLKQQEFWKNINQIKPHDAVIDLMKSAHGKIPMAVGTGASRTSAMLQMKELGIYQLFDFIVTADDVDRHKPEPDTFLKCAELMGIEPKYCQVFEDGELGMQAAQTAGMFLTDVRPFVTDPFADSEN</sequence>
<name>A0A5K7S5D6_9BACT</name>
<proteinExistence type="predicted"/>
<dbReference type="InterPro" id="IPR006439">
    <property type="entry name" value="HAD-SF_hydro_IA"/>
</dbReference>
<dbReference type="Pfam" id="PF13419">
    <property type="entry name" value="HAD_2"/>
    <property type="match status" value="1"/>
</dbReference>
<dbReference type="RefSeq" id="WP_318349810.1">
    <property type="nucleotide sequence ID" value="NZ_AP018694.1"/>
</dbReference>
<dbReference type="InterPro" id="IPR023198">
    <property type="entry name" value="PGP-like_dom2"/>
</dbReference>
<dbReference type="InterPro" id="IPR051806">
    <property type="entry name" value="HAD-like_SPP"/>
</dbReference>